<dbReference type="EMBL" id="BGZK01000348">
    <property type="protein sequence ID" value="GBP38422.1"/>
    <property type="molecule type" value="Genomic_DNA"/>
</dbReference>
<accession>A0A4C1VJ49</accession>
<gene>
    <name evidence="1" type="ORF">EVAR_28221_1</name>
</gene>
<keyword evidence="2" id="KW-1185">Reference proteome</keyword>
<name>A0A4C1VJ49_EUMVA</name>
<evidence type="ECO:0000313" key="1">
    <source>
        <dbReference type="EMBL" id="GBP38422.1"/>
    </source>
</evidence>
<dbReference type="AlphaFoldDB" id="A0A4C1VJ49"/>
<evidence type="ECO:0000313" key="2">
    <source>
        <dbReference type="Proteomes" id="UP000299102"/>
    </source>
</evidence>
<protein>
    <submittedName>
        <fullName evidence="1">Uncharacterized protein</fullName>
    </submittedName>
</protein>
<organism evidence="1 2">
    <name type="scientific">Eumeta variegata</name>
    <name type="common">Bagworm moth</name>
    <name type="synonym">Eumeta japonica</name>
    <dbReference type="NCBI Taxonomy" id="151549"/>
    <lineage>
        <taxon>Eukaryota</taxon>
        <taxon>Metazoa</taxon>
        <taxon>Ecdysozoa</taxon>
        <taxon>Arthropoda</taxon>
        <taxon>Hexapoda</taxon>
        <taxon>Insecta</taxon>
        <taxon>Pterygota</taxon>
        <taxon>Neoptera</taxon>
        <taxon>Endopterygota</taxon>
        <taxon>Lepidoptera</taxon>
        <taxon>Glossata</taxon>
        <taxon>Ditrysia</taxon>
        <taxon>Tineoidea</taxon>
        <taxon>Psychidae</taxon>
        <taxon>Oiketicinae</taxon>
        <taxon>Eumeta</taxon>
    </lineage>
</organism>
<reference evidence="1 2" key="1">
    <citation type="journal article" date="2019" name="Commun. Biol.">
        <title>The bagworm genome reveals a unique fibroin gene that provides high tensile strength.</title>
        <authorList>
            <person name="Kono N."/>
            <person name="Nakamura H."/>
            <person name="Ohtoshi R."/>
            <person name="Tomita M."/>
            <person name="Numata K."/>
            <person name="Arakawa K."/>
        </authorList>
    </citation>
    <scope>NUCLEOTIDE SEQUENCE [LARGE SCALE GENOMIC DNA]</scope>
</reference>
<proteinExistence type="predicted"/>
<sequence length="93" mass="10446">MASSENSCRNVSRSVGMALIRAKDRMLGCWIHAIRKMGPGGRARNMARILLRDALEQKSDRLSAEGSRRLSYGCGDNEIAFRRLYDVIIFNKG</sequence>
<dbReference type="Proteomes" id="UP000299102">
    <property type="component" value="Unassembled WGS sequence"/>
</dbReference>
<comment type="caution">
    <text evidence="1">The sequence shown here is derived from an EMBL/GenBank/DDBJ whole genome shotgun (WGS) entry which is preliminary data.</text>
</comment>